<accession>A0A932FXN2</accession>
<dbReference type="SMART" id="SM00463">
    <property type="entry name" value="SMR"/>
    <property type="match status" value="1"/>
</dbReference>
<dbReference type="EMBL" id="JACPRF010000063">
    <property type="protein sequence ID" value="MBI2875669.1"/>
    <property type="molecule type" value="Genomic_DNA"/>
</dbReference>
<feature type="domain" description="Smr" evidence="2">
    <location>
        <begin position="106"/>
        <end position="181"/>
    </location>
</feature>
<proteinExistence type="predicted"/>
<comment type="caution">
    <text evidence="3">The sequence shown here is derived from an EMBL/GenBank/DDBJ whole genome shotgun (WGS) entry which is preliminary data.</text>
</comment>
<gene>
    <name evidence="3" type="ORF">HYY20_02170</name>
</gene>
<feature type="region of interest" description="Disordered" evidence="1">
    <location>
        <begin position="46"/>
        <end position="102"/>
    </location>
</feature>
<dbReference type="Gene3D" id="3.30.1370.110">
    <property type="match status" value="1"/>
</dbReference>
<evidence type="ECO:0000256" key="1">
    <source>
        <dbReference type="SAM" id="MobiDB-lite"/>
    </source>
</evidence>
<evidence type="ECO:0000259" key="2">
    <source>
        <dbReference type="PROSITE" id="PS50828"/>
    </source>
</evidence>
<evidence type="ECO:0000313" key="4">
    <source>
        <dbReference type="Proteomes" id="UP000769766"/>
    </source>
</evidence>
<dbReference type="AlphaFoldDB" id="A0A932FXN2"/>
<evidence type="ECO:0000313" key="3">
    <source>
        <dbReference type="EMBL" id="MBI2875669.1"/>
    </source>
</evidence>
<feature type="compositionally biased region" description="Polar residues" evidence="1">
    <location>
        <begin position="69"/>
        <end position="82"/>
    </location>
</feature>
<name>A0A932FXN2_UNCTE</name>
<protein>
    <submittedName>
        <fullName evidence="3">Smr/MutS family protein</fullName>
    </submittedName>
</protein>
<dbReference type="InterPro" id="IPR036063">
    <property type="entry name" value="Smr_dom_sf"/>
</dbReference>
<dbReference type="Pfam" id="PF01713">
    <property type="entry name" value="Smr"/>
    <property type="match status" value="1"/>
</dbReference>
<feature type="non-terminal residue" evidence="3">
    <location>
        <position position="1"/>
    </location>
</feature>
<reference evidence="3" key="1">
    <citation type="submission" date="2020-07" db="EMBL/GenBank/DDBJ databases">
        <title>Huge and variable diversity of episymbiotic CPR bacteria and DPANN archaea in groundwater ecosystems.</title>
        <authorList>
            <person name="He C.Y."/>
            <person name="Keren R."/>
            <person name="Whittaker M."/>
            <person name="Farag I.F."/>
            <person name="Doudna J."/>
            <person name="Cate J.H.D."/>
            <person name="Banfield J.F."/>
        </authorList>
    </citation>
    <scope>NUCLEOTIDE SEQUENCE</scope>
    <source>
        <strain evidence="3">NC_groundwater_672_Ag_B-0.1um_62_36</strain>
    </source>
</reference>
<dbReference type="PROSITE" id="PS50828">
    <property type="entry name" value="SMR"/>
    <property type="match status" value="1"/>
</dbReference>
<dbReference type="SUPFAM" id="SSF160443">
    <property type="entry name" value="SMR domain-like"/>
    <property type="match status" value="1"/>
</dbReference>
<dbReference type="InterPro" id="IPR002625">
    <property type="entry name" value="Smr_dom"/>
</dbReference>
<sequence>PQEAFALPRPGELVQVIPLGQTGVLLDDPAQMNRVRVQVGPIQVTVGVEELRPHPTGPTRRAQEPRSGRGTSARAQKPSSAPVSHPAELPEEAGAGLQVPTSENSCDLRGLRADEALDRAEEFMDQAMLNHSPYIYLIHGHGTGALKRSLRSYLGSSPYVRRFRPGQPDEGGDGVTVVELQV</sequence>
<dbReference type="Pfam" id="PF20297">
    <property type="entry name" value="MSSS"/>
    <property type="match status" value="1"/>
</dbReference>
<dbReference type="Proteomes" id="UP000769766">
    <property type="component" value="Unassembled WGS sequence"/>
</dbReference>
<organism evidence="3 4">
    <name type="scientific">Tectimicrobiota bacterium</name>
    <dbReference type="NCBI Taxonomy" id="2528274"/>
    <lineage>
        <taxon>Bacteria</taxon>
        <taxon>Pseudomonadati</taxon>
        <taxon>Nitrospinota/Tectimicrobiota group</taxon>
        <taxon>Candidatus Tectimicrobiota</taxon>
    </lineage>
</organism>
<dbReference type="InterPro" id="IPR046893">
    <property type="entry name" value="MSSS"/>
</dbReference>